<keyword evidence="2" id="KW-1185">Reference proteome</keyword>
<comment type="caution">
    <text evidence="1">The sequence shown here is derived from an EMBL/GenBank/DDBJ whole genome shotgun (WGS) entry which is preliminary data.</text>
</comment>
<gene>
    <name evidence="1" type="ORF">HPB50_011559</name>
</gene>
<organism evidence="1 2">
    <name type="scientific">Hyalomma asiaticum</name>
    <name type="common">Tick</name>
    <dbReference type="NCBI Taxonomy" id="266040"/>
    <lineage>
        <taxon>Eukaryota</taxon>
        <taxon>Metazoa</taxon>
        <taxon>Ecdysozoa</taxon>
        <taxon>Arthropoda</taxon>
        <taxon>Chelicerata</taxon>
        <taxon>Arachnida</taxon>
        <taxon>Acari</taxon>
        <taxon>Parasitiformes</taxon>
        <taxon>Ixodida</taxon>
        <taxon>Ixodoidea</taxon>
        <taxon>Ixodidae</taxon>
        <taxon>Hyalomminae</taxon>
        <taxon>Hyalomma</taxon>
    </lineage>
</organism>
<reference evidence="1" key="1">
    <citation type="submission" date="2020-05" db="EMBL/GenBank/DDBJ databases">
        <title>Large-scale comparative analyses of tick genomes elucidate their genetic diversity and vector capacities.</title>
        <authorList>
            <person name="Jia N."/>
            <person name="Wang J."/>
            <person name="Shi W."/>
            <person name="Du L."/>
            <person name="Sun Y."/>
            <person name="Zhan W."/>
            <person name="Jiang J."/>
            <person name="Wang Q."/>
            <person name="Zhang B."/>
            <person name="Ji P."/>
            <person name="Sakyi L.B."/>
            <person name="Cui X."/>
            <person name="Yuan T."/>
            <person name="Jiang B."/>
            <person name="Yang W."/>
            <person name="Lam T.T.-Y."/>
            <person name="Chang Q."/>
            <person name="Ding S."/>
            <person name="Wang X."/>
            <person name="Zhu J."/>
            <person name="Ruan X."/>
            <person name="Zhao L."/>
            <person name="Wei J."/>
            <person name="Que T."/>
            <person name="Du C."/>
            <person name="Cheng J."/>
            <person name="Dai P."/>
            <person name="Han X."/>
            <person name="Huang E."/>
            <person name="Gao Y."/>
            <person name="Liu J."/>
            <person name="Shao H."/>
            <person name="Ye R."/>
            <person name="Li L."/>
            <person name="Wei W."/>
            <person name="Wang X."/>
            <person name="Wang C."/>
            <person name="Yang T."/>
            <person name="Huo Q."/>
            <person name="Li W."/>
            <person name="Guo W."/>
            <person name="Chen H."/>
            <person name="Zhou L."/>
            <person name="Ni X."/>
            <person name="Tian J."/>
            <person name="Zhou Y."/>
            <person name="Sheng Y."/>
            <person name="Liu T."/>
            <person name="Pan Y."/>
            <person name="Xia L."/>
            <person name="Li J."/>
            <person name="Zhao F."/>
            <person name="Cao W."/>
        </authorList>
    </citation>
    <scope>NUCLEOTIDE SEQUENCE</scope>
    <source>
        <strain evidence="1">Hyas-2018</strain>
    </source>
</reference>
<evidence type="ECO:0000313" key="1">
    <source>
        <dbReference type="EMBL" id="KAH6933016.1"/>
    </source>
</evidence>
<evidence type="ECO:0000313" key="2">
    <source>
        <dbReference type="Proteomes" id="UP000821845"/>
    </source>
</evidence>
<name>A0ACB7SDI6_HYAAI</name>
<protein>
    <submittedName>
        <fullName evidence="1">Uncharacterized protein</fullName>
    </submittedName>
</protein>
<dbReference type="EMBL" id="CM023484">
    <property type="protein sequence ID" value="KAH6933016.1"/>
    <property type="molecule type" value="Genomic_DNA"/>
</dbReference>
<accession>A0ACB7SDI6</accession>
<proteinExistence type="predicted"/>
<dbReference type="Proteomes" id="UP000821845">
    <property type="component" value="Chromosome 4"/>
</dbReference>
<sequence length="628" mass="68278">MGLRGLPGLAGNPGPVGPVGPPGMKGDKGSIGETGPAGLDGRDGLPGQPGLDGIPGPQGPDGRPGVDGRDGIDGIPGRNGTDGVDGKDGLPGPQGPPGAKGAAGIPGPRGKRGLPGQPGTPGVPGITAWTVNGSRTHKTDSLLIPPAIVDAQTVQTVTIREGENVRLHCSATGQPEPVVTWRRENGRPIYGQRFHESLVQDRQLNLTHVTREEMGRYFCTASNGVPVEATKEVLLEVTFPPFVRIKQWSVATRVGGWALLECHVEAFPTAVNTWTLRSGRFLEDGPKYRVREYDRGYTTLMTLNVTDVNPQDFGLYHCVSKNALGQAIGSLTVYSTLTDIINVQNVDSTVNRTNWMARRPRNQECLVTRRVIERIGKPVLNRKPGGHFSNWMRESTPFDPNTFYVANELDGMSLLEFPSKATFQSGTGYRTLRLPAPFHWQRAAANDTNYVVRVPLVARSSGDPLKVAARLKLDDAVFRNGSYLYAAQRNYVNILADENGVWLSYSSRRSNNTMILKVHEESLRPEYIWNLTVDHRQVAHLFVVCGVLYAVNSLSEHSTEVGLAYDLYSDALLTDVPRLNYSNPFGNTTFLTYNPGDASLYTTDSGNQLIYPLLFNATEAQPKNGGTA</sequence>